<dbReference type="InterPro" id="IPR050331">
    <property type="entry name" value="Zinc_finger"/>
</dbReference>
<evidence type="ECO:0000256" key="1">
    <source>
        <dbReference type="ARBA" id="ARBA00003767"/>
    </source>
</evidence>
<dbReference type="FunFam" id="3.30.160.60:FF:000446">
    <property type="entry name" value="Zinc finger protein"/>
    <property type="match status" value="1"/>
</dbReference>
<dbReference type="InterPro" id="IPR036236">
    <property type="entry name" value="Znf_C2H2_sf"/>
</dbReference>
<feature type="compositionally biased region" description="Polar residues" evidence="13">
    <location>
        <begin position="191"/>
        <end position="211"/>
    </location>
</feature>
<keyword evidence="10" id="KW-0804">Transcription</keyword>
<dbReference type="GO" id="GO:0003677">
    <property type="term" value="F:DNA binding"/>
    <property type="evidence" value="ECO:0007669"/>
    <property type="project" value="UniProtKB-KW"/>
</dbReference>
<keyword evidence="5" id="KW-0677">Repeat</keyword>
<dbReference type="Proteomes" id="UP000228934">
    <property type="component" value="Unassembled WGS sequence"/>
</dbReference>
<keyword evidence="11" id="KW-0539">Nucleus</keyword>
<evidence type="ECO:0000256" key="8">
    <source>
        <dbReference type="ARBA" id="ARBA00023015"/>
    </source>
</evidence>
<comment type="function">
    <text evidence="1">May be involved in transcriptional regulation.</text>
</comment>
<evidence type="ECO:0000256" key="9">
    <source>
        <dbReference type="ARBA" id="ARBA00023125"/>
    </source>
</evidence>
<reference evidence="16" key="1">
    <citation type="journal article" date="2017" name="Nat. Commun.">
        <title>The North American bullfrog draft genome provides insight into hormonal regulation of long noncoding RNA.</title>
        <authorList>
            <person name="Hammond S.A."/>
            <person name="Warren R.L."/>
            <person name="Vandervalk B.P."/>
            <person name="Kucuk E."/>
            <person name="Khan H."/>
            <person name="Gibb E.A."/>
            <person name="Pandoh P."/>
            <person name="Kirk H."/>
            <person name="Zhao Y."/>
            <person name="Jones M."/>
            <person name="Mungall A.J."/>
            <person name="Coope R."/>
            <person name="Pleasance S."/>
            <person name="Moore R.A."/>
            <person name="Holt R.A."/>
            <person name="Round J.M."/>
            <person name="Ohora S."/>
            <person name="Walle B.V."/>
            <person name="Veldhoen N."/>
            <person name="Helbing C.C."/>
            <person name="Birol I."/>
        </authorList>
    </citation>
    <scope>NUCLEOTIDE SEQUENCE [LARGE SCALE GENOMIC DNA]</scope>
</reference>
<keyword evidence="4" id="KW-0479">Metal-binding</keyword>
<evidence type="ECO:0000256" key="10">
    <source>
        <dbReference type="ARBA" id="ARBA00023163"/>
    </source>
</evidence>
<dbReference type="GO" id="GO:0008270">
    <property type="term" value="F:zinc ion binding"/>
    <property type="evidence" value="ECO:0007669"/>
    <property type="project" value="UniProtKB-KW"/>
</dbReference>
<dbReference type="SUPFAM" id="SSF57667">
    <property type="entry name" value="beta-beta-alpha zinc fingers"/>
    <property type="match status" value="3"/>
</dbReference>
<keyword evidence="6 12" id="KW-0863">Zinc-finger</keyword>
<feature type="domain" description="C2H2-type" evidence="14">
    <location>
        <begin position="490"/>
        <end position="517"/>
    </location>
</feature>
<evidence type="ECO:0000256" key="12">
    <source>
        <dbReference type="PROSITE-ProRule" id="PRU00042"/>
    </source>
</evidence>
<evidence type="ECO:0000256" key="11">
    <source>
        <dbReference type="ARBA" id="ARBA00023242"/>
    </source>
</evidence>
<evidence type="ECO:0000256" key="3">
    <source>
        <dbReference type="ARBA" id="ARBA00006991"/>
    </source>
</evidence>
<dbReference type="GO" id="GO:0010468">
    <property type="term" value="P:regulation of gene expression"/>
    <property type="evidence" value="ECO:0007669"/>
    <property type="project" value="TreeGrafter"/>
</dbReference>
<dbReference type="AlphaFoldDB" id="A0A2G9RX79"/>
<proteinExistence type="inferred from homology"/>
<dbReference type="Pfam" id="PF00096">
    <property type="entry name" value="zf-C2H2"/>
    <property type="match status" value="4"/>
</dbReference>
<keyword evidence="7" id="KW-0862">Zinc</keyword>
<dbReference type="FunFam" id="3.30.160.60:FF:001224">
    <property type="entry name" value="zinc finger protein 771-like"/>
    <property type="match status" value="1"/>
</dbReference>
<dbReference type="FunFam" id="3.30.160.60:FF:000710">
    <property type="entry name" value="Zinc finger protein 768"/>
    <property type="match status" value="1"/>
</dbReference>
<evidence type="ECO:0000313" key="16">
    <source>
        <dbReference type="Proteomes" id="UP000228934"/>
    </source>
</evidence>
<feature type="domain" description="C2H2-type" evidence="14">
    <location>
        <begin position="462"/>
        <end position="489"/>
    </location>
</feature>
<comment type="similarity">
    <text evidence="3">Belongs to the krueppel C2H2-type zinc-finger protein family.</text>
</comment>
<feature type="domain" description="C2H2-type" evidence="14">
    <location>
        <begin position="406"/>
        <end position="433"/>
    </location>
</feature>
<gene>
    <name evidence="15" type="ORF">AB205_0187590</name>
</gene>
<sequence>MIAPELSEGGTISTDYLNETMDEDWSHMTEKILNLSLEIIYLLTGEDYEVVKKTTRKHITHREGQRLSKGFTKSRIPTISLPSSVIPEKINNKKILEVTQKIIELLTGEKNTDKKLKRVPSDLASQPPLTSPEKNTNKNLQRDPSNLASQPPLTSPEKNTDKKLQRATSNLASQPALKSPEKNTDKKLQRALSNLASQPAFTSRDGFSNRNPPGRCPRPLYFQDSSKDDLSPSPIYSQDSIQEDRSSSPLCSQDSTQEDHNTPNHFSLENLTNIKVEEIDEEEEMLIRNYWRRKAEQGPIEIGADGHMRKMSEEHLLLSADCHVKDEEFSQDSLEELPDTPNTFGGLHNRSPDPSHPGEASPANLDNVDMGQRGSKMFPCTVCGKWFTTYGGLLMHQRLHTGIKPFSCSFCGKSFTQKGILVNHEKIHRGIKPFPCSVCGKCFAKKSDVVRHLRVHTGEKPFPCARCGRCFSQKSSLLNHLRLYICEKPYPCFICGKRFSQRSDLSRHQEIHRRKKTSPWSE</sequence>
<evidence type="ECO:0000256" key="6">
    <source>
        <dbReference type="ARBA" id="ARBA00022771"/>
    </source>
</evidence>
<dbReference type="EMBL" id="KV932626">
    <property type="protein sequence ID" value="PIO31821.1"/>
    <property type="molecule type" value="Genomic_DNA"/>
</dbReference>
<dbReference type="InterPro" id="IPR013087">
    <property type="entry name" value="Znf_C2H2_type"/>
</dbReference>
<dbReference type="FunFam" id="3.30.160.60:FF:001155">
    <property type="entry name" value="Zinc finger 30C"/>
    <property type="match status" value="1"/>
</dbReference>
<feature type="domain" description="C2H2-type" evidence="14">
    <location>
        <begin position="378"/>
        <end position="405"/>
    </location>
</feature>
<feature type="compositionally biased region" description="Acidic residues" evidence="13">
    <location>
        <begin position="329"/>
        <end position="338"/>
    </location>
</feature>
<feature type="domain" description="C2H2-type" evidence="14">
    <location>
        <begin position="434"/>
        <end position="461"/>
    </location>
</feature>
<feature type="region of interest" description="Disordered" evidence="13">
    <location>
        <begin position="116"/>
        <end position="266"/>
    </location>
</feature>
<comment type="subcellular location">
    <subcellularLocation>
        <location evidence="2">Nucleus</location>
    </subcellularLocation>
</comment>
<feature type="compositionally biased region" description="Basic and acidic residues" evidence="13">
    <location>
        <begin position="179"/>
        <end position="188"/>
    </location>
</feature>
<dbReference type="PANTHER" id="PTHR16515">
    <property type="entry name" value="PR DOMAIN ZINC FINGER PROTEIN"/>
    <property type="match status" value="1"/>
</dbReference>
<dbReference type="Pfam" id="PF13894">
    <property type="entry name" value="zf-C2H2_4"/>
    <property type="match status" value="1"/>
</dbReference>
<dbReference type="PROSITE" id="PS00028">
    <property type="entry name" value="ZINC_FINGER_C2H2_1"/>
    <property type="match status" value="4"/>
</dbReference>
<feature type="compositionally biased region" description="Polar residues" evidence="13">
    <location>
        <begin position="123"/>
        <end position="152"/>
    </location>
</feature>
<dbReference type="PANTHER" id="PTHR16515:SF49">
    <property type="entry name" value="GASTRULA ZINC FINGER PROTEIN XLCGF49.1-LIKE-RELATED"/>
    <property type="match status" value="1"/>
</dbReference>
<evidence type="ECO:0000256" key="5">
    <source>
        <dbReference type="ARBA" id="ARBA00022737"/>
    </source>
</evidence>
<dbReference type="SMART" id="SM00355">
    <property type="entry name" value="ZnF_C2H2"/>
    <property type="match status" value="5"/>
</dbReference>
<evidence type="ECO:0000256" key="7">
    <source>
        <dbReference type="ARBA" id="ARBA00022833"/>
    </source>
</evidence>
<keyword evidence="9" id="KW-0238">DNA-binding</keyword>
<dbReference type="OrthoDB" id="8685330at2759"/>
<keyword evidence="16" id="KW-1185">Reference proteome</keyword>
<feature type="region of interest" description="Disordered" evidence="13">
    <location>
        <begin position="328"/>
        <end position="369"/>
    </location>
</feature>
<dbReference type="GO" id="GO:0005634">
    <property type="term" value="C:nucleus"/>
    <property type="evidence" value="ECO:0007669"/>
    <property type="project" value="UniProtKB-SubCell"/>
</dbReference>
<keyword evidence="8" id="KW-0805">Transcription regulation</keyword>
<dbReference type="Gene3D" id="3.30.160.60">
    <property type="entry name" value="Classic Zinc Finger"/>
    <property type="match status" value="5"/>
</dbReference>
<evidence type="ECO:0000256" key="4">
    <source>
        <dbReference type="ARBA" id="ARBA00022723"/>
    </source>
</evidence>
<accession>A0A2G9RX79</accession>
<dbReference type="FunFam" id="3.30.160.60:FF:000188">
    <property type="entry name" value="Zinc finger protein 787"/>
    <property type="match status" value="1"/>
</dbReference>
<evidence type="ECO:0000256" key="13">
    <source>
        <dbReference type="SAM" id="MobiDB-lite"/>
    </source>
</evidence>
<dbReference type="PROSITE" id="PS50157">
    <property type="entry name" value="ZINC_FINGER_C2H2_2"/>
    <property type="match status" value="5"/>
</dbReference>
<protein>
    <recommendedName>
        <fullName evidence="14">C2H2-type domain-containing protein</fullName>
    </recommendedName>
</protein>
<name>A0A2G9RX79_AQUCT</name>
<organism evidence="15 16">
    <name type="scientific">Aquarana catesbeiana</name>
    <name type="common">American bullfrog</name>
    <name type="synonym">Rana catesbeiana</name>
    <dbReference type="NCBI Taxonomy" id="8400"/>
    <lineage>
        <taxon>Eukaryota</taxon>
        <taxon>Metazoa</taxon>
        <taxon>Chordata</taxon>
        <taxon>Craniata</taxon>
        <taxon>Vertebrata</taxon>
        <taxon>Euteleostomi</taxon>
        <taxon>Amphibia</taxon>
        <taxon>Batrachia</taxon>
        <taxon>Anura</taxon>
        <taxon>Neobatrachia</taxon>
        <taxon>Ranoidea</taxon>
        <taxon>Ranidae</taxon>
        <taxon>Aquarana</taxon>
    </lineage>
</organism>
<evidence type="ECO:0000256" key="2">
    <source>
        <dbReference type="ARBA" id="ARBA00004123"/>
    </source>
</evidence>
<evidence type="ECO:0000259" key="14">
    <source>
        <dbReference type="PROSITE" id="PS50157"/>
    </source>
</evidence>
<evidence type="ECO:0000313" key="15">
    <source>
        <dbReference type="EMBL" id="PIO31821.1"/>
    </source>
</evidence>